<dbReference type="STRING" id="1121884.SAMN02745131_02900"/>
<protein>
    <recommendedName>
        <fullName evidence="4">POTRA domain-containing protein</fullName>
    </recommendedName>
</protein>
<keyword evidence="1" id="KW-0732">Signal</keyword>
<sequence>MIRFIFLALLLNLSKTSNAQLTPLPGPPRLTTKREREESLRNRNCSIRHKYSAAKRLTIYPFSKASKVLLVSFKKPTSIVMGGQVPLKNGKVDYAKLYEIKTLNNIQIDSLTQILYNIGYRGPFFTEIDIKCYNPRNAKLFVDVSGKTFAYIELCFECMGHRVSSTRVNTGDFCEQKYELLENFFKDSGIRFGTIEKEFDN</sequence>
<accession>A0A1M5CEB5</accession>
<reference evidence="2 3" key="1">
    <citation type="submission" date="2016-11" db="EMBL/GenBank/DDBJ databases">
        <authorList>
            <person name="Jaros S."/>
            <person name="Januszkiewicz K."/>
            <person name="Wedrychowicz H."/>
        </authorList>
    </citation>
    <scope>NUCLEOTIDE SEQUENCE [LARGE SCALE GENOMIC DNA]</scope>
    <source>
        <strain evidence="2 3">DSM 18119</strain>
    </source>
</reference>
<evidence type="ECO:0000313" key="3">
    <source>
        <dbReference type="Proteomes" id="UP000184048"/>
    </source>
</evidence>
<proteinExistence type="predicted"/>
<evidence type="ECO:0000313" key="2">
    <source>
        <dbReference type="EMBL" id="SHF53030.1"/>
    </source>
</evidence>
<name>A0A1M5CEB5_9BACT</name>
<feature type="chain" id="PRO_5012002310" description="POTRA domain-containing protein" evidence="1">
    <location>
        <begin position="20"/>
        <end position="201"/>
    </location>
</feature>
<dbReference type="Proteomes" id="UP000184048">
    <property type="component" value="Unassembled WGS sequence"/>
</dbReference>
<organism evidence="2 3">
    <name type="scientific">Flavisolibacter ginsengisoli DSM 18119</name>
    <dbReference type="NCBI Taxonomy" id="1121884"/>
    <lineage>
        <taxon>Bacteria</taxon>
        <taxon>Pseudomonadati</taxon>
        <taxon>Bacteroidota</taxon>
        <taxon>Chitinophagia</taxon>
        <taxon>Chitinophagales</taxon>
        <taxon>Chitinophagaceae</taxon>
        <taxon>Flavisolibacter</taxon>
    </lineage>
</organism>
<dbReference type="OrthoDB" id="656959at2"/>
<dbReference type="EMBL" id="FQUU01000012">
    <property type="protein sequence ID" value="SHF53030.1"/>
    <property type="molecule type" value="Genomic_DNA"/>
</dbReference>
<dbReference type="AlphaFoldDB" id="A0A1M5CEB5"/>
<gene>
    <name evidence="2" type="ORF">SAMN02745131_02900</name>
</gene>
<keyword evidence="3" id="KW-1185">Reference proteome</keyword>
<evidence type="ECO:0008006" key="4">
    <source>
        <dbReference type="Google" id="ProtNLM"/>
    </source>
</evidence>
<feature type="signal peptide" evidence="1">
    <location>
        <begin position="1"/>
        <end position="19"/>
    </location>
</feature>
<evidence type="ECO:0000256" key="1">
    <source>
        <dbReference type="SAM" id="SignalP"/>
    </source>
</evidence>
<dbReference type="RefSeq" id="WP_072836048.1">
    <property type="nucleotide sequence ID" value="NZ_FQUU01000012.1"/>
</dbReference>